<dbReference type="GO" id="GO:0043571">
    <property type="term" value="P:maintenance of CRISPR repeat elements"/>
    <property type="evidence" value="ECO:0007669"/>
    <property type="project" value="UniProtKB-UniRule"/>
</dbReference>
<dbReference type="HOGENOM" id="CLU_052779_2_0_9"/>
<evidence type="ECO:0000256" key="2">
    <source>
        <dbReference type="ARBA" id="ARBA00022723"/>
    </source>
</evidence>
<proteinExistence type="inferred from homology"/>
<evidence type="ECO:0000256" key="5">
    <source>
        <dbReference type="ARBA" id="ARBA00022842"/>
    </source>
</evidence>
<dbReference type="InterPro" id="IPR042211">
    <property type="entry name" value="CRISPR-assoc_Cas1_N"/>
</dbReference>
<keyword evidence="3 9" id="KW-0255">Endonuclease</keyword>
<evidence type="ECO:0000256" key="7">
    <source>
        <dbReference type="ARBA" id="ARBA00023125"/>
    </source>
</evidence>
<dbReference type="CDD" id="cd09722">
    <property type="entry name" value="Cas1_I-B"/>
    <property type="match status" value="1"/>
</dbReference>
<accession>D6S8Z5</accession>
<dbReference type="InterPro" id="IPR002729">
    <property type="entry name" value="CRISPR-assoc_Cas1"/>
</dbReference>
<dbReference type="NCBIfam" id="TIGR00287">
    <property type="entry name" value="cas1"/>
    <property type="match status" value="1"/>
</dbReference>
<name>D6S8Z5_FINMA</name>
<dbReference type="Gene3D" id="1.20.120.920">
    <property type="entry name" value="CRISPR-associated endonuclease Cas1, C-terminal domain"/>
    <property type="match status" value="1"/>
</dbReference>
<keyword evidence="2 9" id="KW-0479">Metal-binding</keyword>
<dbReference type="EMBL" id="ACHM02000002">
    <property type="protein sequence ID" value="EFH93273.1"/>
    <property type="molecule type" value="Genomic_DNA"/>
</dbReference>
<evidence type="ECO:0000256" key="8">
    <source>
        <dbReference type="ARBA" id="ARBA00023211"/>
    </source>
</evidence>
<dbReference type="STRING" id="525282.HMPREF0391_10931"/>
<keyword evidence="6 9" id="KW-0051">Antiviral defense</keyword>
<dbReference type="HAMAP" id="MF_01470">
    <property type="entry name" value="Cas1"/>
    <property type="match status" value="1"/>
</dbReference>
<dbReference type="GO" id="GO:0004520">
    <property type="term" value="F:DNA endonuclease activity"/>
    <property type="evidence" value="ECO:0007669"/>
    <property type="project" value="InterPro"/>
</dbReference>
<evidence type="ECO:0000256" key="4">
    <source>
        <dbReference type="ARBA" id="ARBA00022801"/>
    </source>
</evidence>
<organism evidence="10">
    <name type="scientific">Finegoldia magna ATCC 53516</name>
    <dbReference type="NCBI Taxonomy" id="525282"/>
    <lineage>
        <taxon>Bacteria</taxon>
        <taxon>Bacillati</taxon>
        <taxon>Bacillota</taxon>
        <taxon>Tissierellia</taxon>
        <taxon>Tissierellales</taxon>
        <taxon>Peptoniphilaceae</taxon>
        <taxon>Finegoldia</taxon>
    </lineage>
</organism>
<sequence>MQNIGDFMKNSLYVYQNGELRRKDNTLQFCTVDGEKRDIPVNMVSEIYLFGEVSINSKLIDFLSHNDIIVHFFNYYDFYSASLMPKKSKVSGKVTVKQAQFYLDDEKRLQLAMKFVEGAGKNIYRNIRYYNSRGKDLEEYMNEINYYLKNLDKARDVQELMGMEGNIHKTYYKSWSTIINQEIDFEKRVKRPPDNIVNTLISYLNSLVYTTVLGEIYKTQLDPTISFLHEPGDRRYSLSLDIAEIFKPLIADRLIFSLLNKNQIQDKHFSQELNYLYMKESGSKVILQEYNKTLQRTIKHKDLSRNVSYRYLIRLECYKLVKHFIGEKEYEPFIIWW</sequence>
<keyword evidence="8 9" id="KW-0464">Manganese</keyword>
<keyword evidence="5 9" id="KW-0460">Magnesium</keyword>
<feature type="binding site" evidence="9">
    <location>
        <position position="164"/>
    </location>
    <ligand>
        <name>Mn(2+)</name>
        <dbReference type="ChEBI" id="CHEBI:29035"/>
    </ligand>
</feature>
<dbReference type="Proteomes" id="UP000004063">
    <property type="component" value="Chromosome"/>
</dbReference>
<keyword evidence="4 9" id="KW-0378">Hydrolase</keyword>
<feature type="binding site" evidence="9">
    <location>
        <position position="229"/>
    </location>
    <ligand>
        <name>Mn(2+)</name>
        <dbReference type="ChEBI" id="CHEBI:29035"/>
    </ligand>
</feature>
<comment type="subunit">
    <text evidence="9">Homodimer, forms a heterotetramer with a Cas2 homodimer.</text>
</comment>
<comment type="function">
    <text evidence="9">CRISPR (clustered regularly interspaced short palindromic repeat), is an adaptive immune system that provides protection against mobile genetic elements (viruses, transposable elements and conjugative plasmids). CRISPR clusters contain spacers, sequences complementary to antecedent mobile elements, and target invading nucleic acids. CRISPR clusters are transcribed and processed into CRISPR RNA (crRNA). Acts as a dsDNA endonuclease. Involved in the integration of spacer DNA into the CRISPR cassette.</text>
</comment>
<comment type="cofactor">
    <cofactor evidence="9">
        <name>Mg(2+)</name>
        <dbReference type="ChEBI" id="CHEBI:18420"/>
    </cofactor>
    <cofactor evidence="9">
        <name>Mn(2+)</name>
        <dbReference type="ChEBI" id="CHEBI:29035"/>
    </cofactor>
</comment>
<evidence type="ECO:0000256" key="1">
    <source>
        <dbReference type="ARBA" id="ARBA00022722"/>
    </source>
</evidence>
<dbReference type="AlphaFoldDB" id="D6S8Z5"/>
<dbReference type="EC" id="3.1.-.-" evidence="9"/>
<evidence type="ECO:0000256" key="6">
    <source>
        <dbReference type="ARBA" id="ARBA00023118"/>
    </source>
</evidence>
<comment type="caution">
    <text evidence="10">The sequence shown here is derived from an EMBL/GenBank/DDBJ whole genome shotgun (WGS) entry which is preliminary data.</text>
</comment>
<dbReference type="InterPro" id="IPR042206">
    <property type="entry name" value="CRISPR-assoc_Cas1_C"/>
</dbReference>
<dbReference type="GO" id="GO:0016787">
    <property type="term" value="F:hydrolase activity"/>
    <property type="evidence" value="ECO:0007669"/>
    <property type="project" value="UniProtKB-KW"/>
</dbReference>
<dbReference type="Gene3D" id="3.100.10.20">
    <property type="entry name" value="CRISPR-associated endonuclease Cas1, N-terminal domain"/>
    <property type="match status" value="1"/>
</dbReference>
<dbReference type="Pfam" id="PF01867">
    <property type="entry name" value="Cas_Cas1"/>
    <property type="match status" value="1"/>
</dbReference>
<feature type="binding site" evidence="9">
    <location>
        <position position="244"/>
    </location>
    <ligand>
        <name>Mn(2+)</name>
        <dbReference type="ChEBI" id="CHEBI:29035"/>
    </ligand>
</feature>
<dbReference type="GO" id="GO:0003677">
    <property type="term" value="F:DNA binding"/>
    <property type="evidence" value="ECO:0007669"/>
    <property type="project" value="UniProtKB-KW"/>
</dbReference>
<protein>
    <recommendedName>
        <fullName evidence="9">CRISPR-associated endonuclease Cas1</fullName>
        <ecNumber evidence="9">3.1.-.-</ecNumber>
    </recommendedName>
</protein>
<comment type="similarity">
    <text evidence="9">Belongs to the CRISPR-associated endonuclease Cas1 family.</text>
</comment>
<evidence type="ECO:0000256" key="3">
    <source>
        <dbReference type="ARBA" id="ARBA00022759"/>
    </source>
</evidence>
<dbReference type="GO" id="GO:0046872">
    <property type="term" value="F:metal ion binding"/>
    <property type="evidence" value="ECO:0007669"/>
    <property type="project" value="UniProtKB-UniRule"/>
</dbReference>
<reference evidence="10" key="1">
    <citation type="submission" date="2010-05" db="EMBL/GenBank/DDBJ databases">
        <authorList>
            <person name="Muzny D."/>
            <person name="Qin X."/>
            <person name="Buhay C."/>
            <person name="Dugan-Rocha S."/>
            <person name="Ding Y."/>
            <person name="Chen G."/>
            <person name="Hawes A."/>
            <person name="Holder M."/>
            <person name="Jhangiani S."/>
            <person name="Johnson A."/>
            <person name="Khan Z."/>
            <person name="Li Z."/>
            <person name="Liu W."/>
            <person name="Liu X."/>
            <person name="Perez L."/>
            <person name="Shen H."/>
            <person name="Wang Q."/>
            <person name="Watt J."/>
            <person name="Xi L."/>
            <person name="Xin Y."/>
            <person name="Zhou J."/>
            <person name="Deng J."/>
            <person name="Jiang H."/>
            <person name="Liu Y."/>
            <person name="Qu J."/>
            <person name="Song X.-Z."/>
            <person name="Zhang L."/>
            <person name="Villasana D."/>
            <person name="Johnson A."/>
            <person name="Liu J."/>
            <person name="Liyanage D."/>
            <person name="Lorensuhewa L."/>
            <person name="Robinson T."/>
            <person name="Song A."/>
            <person name="Song B.-B."/>
            <person name="Dinh H."/>
            <person name="Thornton R."/>
            <person name="Coyle M."/>
            <person name="Francisco L."/>
            <person name="Jackson L."/>
            <person name="Javaid M."/>
            <person name="Korchina V."/>
            <person name="Kovar C."/>
            <person name="Mata R."/>
            <person name="Mathew T."/>
            <person name="Ngo R."/>
            <person name="Nguyen L."/>
            <person name="Nguyen N."/>
            <person name="Okwuonu G."/>
            <person name="Ongeri F."/>
            <person name="Pham C."/>
            <person name="Simmons D."/>
            <person name="Wilczek-Boney K."/>
            <person name="Hale W."/>
            <person name="Jakkamsetti A."/>
            <person name="Pham P."/>
            <person name="Ruth R."/>
            <person name="San Lucas F."/>
            <person name="Warren J."/>
            <person name="Zhang J."/>
            <person name="Zhao Z."/>
            <person name="Zhou C."/>
            <person name="Zhu D."/>
            <person name="Lee S."/>
            <person name="Bess C."/>
            <person name="Blankenburg K."/>
            <person name="Forbes L."/>
            <person name="Fu Q."/>
            <person name="Gubbala S."/>
            <person name="Hirani K."/>
            <person name="Jayaseelan J.C."/>
            <person name="Lara F."/>
            <person name="Munidasa M."/>
            <person name="Palculict T."/>
            <person name="Patil S."/>
            <person name="Pu L.-L."/>
            <person name="Saada N."/>
            <person name="Tang L."/>
            <person name="Weissenberger G."/>
            <person name="Zhu Y."/>
            <person name="Hemphill L."/>
            <person name="Shang Y."/>
            <person name="Youmans B."/>
            <person name="Ayvaz T."/>
            <person name="Ross M."/>
            <person name="Santibanez J."/>
            <person name="Aqrawi P."/>
            <person name="Gross S."/>
            <person name="Joshi V."/>
            <person name="Fowler G."/>
            <person name="Nazareth L."/>
            <person name="Reid J."/>
            <person name="Worley K."/>
            <person name="Petrosino J."/>
            <person name="Highlander S."/>
            <person name="Gibbs R."/>
        </authorList>
    </citation>
    <scope>NUCLEOTIDE SEQUENCE [LARGE SCALE GENOMIC DNA]</scope>
    <source>
        <strain evidence="10">ATCC 53516</strain>
    </source>
</reference>
<evidence type="ECO:0000256" key="9">
    <source>
        <dbReference type="HAMAP-Rule" id="MF_01470"/>
    </source>
</evidence>
<keyword evidence="7 9" id="KW-0238">DNA-binding</keyword>
<evidence type="ECO:0000313" key="10">
    <source>
        <dbReference type="EMBL" id="EFH93273.1"/>
    </source>
</evidence>
<dbReference type="GO" id="GO:0051607">
    <property type="term" value="P:defense response to virus"/>
    <property type="evidence" value="ECO:0007669"/>
    <property type="project" value="UniProtKB-UniRule"/>
</dbReference>
<dbReference type="PANTHER" id="PTHR43219:SF1">
    <property type="entry name" value="CRISPR-ASSOCIATED ENDONUCLEASE CAS1"/>
    <property type="match status" value="1"/>
</dbReference>
<dbReference type="eggNOG" id="COG1518">
    <property type="taxonomic scope" value="Bacteria"/>
</dbReference>
<keyword evidence="1 9" id="KW-0540">Nuclease</keyword>
<dbReference type="PANTHER" id="PTHR43219">
    <property type="entry name" value="CRISPR-ASSOCIATED ENDONUCLEASE CAS1"/>
    <property type="match status" value="1"/>
</dbReference>
<gene>
    <name evidence="9 10" type="primary">cas1</name>
    <name evidence="10" type="ORF">HMPREF0391_10931</name>
</gene>
<dbReference type="NCBIfam" id="TIGR03641">
    <property type="entry name" value="cas1_HMARI"/>
    <property type="match status" value="1"/>
</dbReference>
<dbReference type="InterPro" id="IPR019858">
    <property type="entry name" value="CRISPR-assoc_Cas1_HMARI/TNEAP"/>
</dbReference>